<evidence type="ECO:0000256" key="1">
    <source>
        <dbReference type="SAM" id="Coils"/>
    </source>
</evidence>
<feature type="compositionally biased region" description="Basic and acidic residues" evidence="2">
    <location>
        <begin position="41"/>
        <end position="62"/>
    </location>
</feature>
<reference evidence="4" key="1">
    <citation type="journal article" date="2015" name="PLoS Genet.">
        <title>Genome Sequence and Transcriptome Analyses of Chrysochromulina tobin: Metabolic Tools for Enhanced Algal Fitness in the Prominent Order Prymnesiales (Haptophyceae).</title>
        <authorList>
            <person name="Hovde B.T."/>
            <person name="Deodato C.R."/>
            <person name="Hunsperger H.M."/>
            <person name="Ryken S.A."/>
            <person name="Yost W."/>
            <person name="Jha R.K."/>
            <person name="Patterson J."/>
            <person name="Monnat R.J. Jr."/>
            <person name="Barlow S.B."/>
            <person name="Starkenburg S.R."/>
            <person name="Cattolico R.A."/>
        </authorList>
    </citation>
    <scope>NUCLEOTIDE SEQUENCE</scope>
    <source>
        <strain evidence="4">CCMP291</strain>
    </source>
</reference>
<evidence type="ECO:0000256" key="2">
    <source>
        <dbReference type="SAM" id="MobiDB-lite"/>
    </source>
</evidence>
<name>A0A0M0K611_9EUKA</name>
<sequence>MGNSQSQQQLDETKSQLAAEKKRSAQLADEKAQLSASLAREQQKLAEQQRAHDEALESSRQEVQQKQEALAYAMKRQEIAEGLRRSDALLAKRLLDAQLRLGAEEYAAVDPVTKAAAMALSVHDERELREMLALQTSDLEALKRRAAELEREAMAARQGALTRELWVPSSPSDSCVSVAVRSSRGIGIGGFRVKPFSPTPVSPMLGFLYQSAELDHPRWAAMGGSLLLAQGELAVRAGVCAQPAPNQQVAVSFDHNLLSERQTDGPAQTGLSFSYKTRRDTLTARLFGTIDLTEGPKQTRSGLEIIYDM</sequence>
<dbReference type="Proteomes" id="UP000037460">
    <property type="component" value="Unassembled WGS sequence"/>
</dbReference>
<feature type="compositionally biased region" description="Polar residues" evidence="2">
    <location>
        <begin position="1"/>
        <end position="10"/>
    </location>
</feature>
<evidence type="ECO:0000313" key="3">
    <source>
        <dbReference type="EMBL" id="KOO34244.1"/>
    </source>
</evidence>
<feature type="region of interest" description="Disordered" evidence="2">
    <location>
        <begin position="1"/>
        <end position="62"/>
    </location>
</feature>
<keyword evidence="1" id="KW-0175">Coiled coil</keyword>
<accession>A0A0M0K611</accession>
<dbReference type="EMBL" id="JWZX01001282">
    <property type="protein sequence ID" value="KOO34244.1"/>
    <property type="molecule type" value="Genomic_DNA"/>
</dbReference>
<dbReference type="AlphaFoldDB" id="A0A0M0K611"/>
<comment type="caution">
    <text evidence="3">The sequence shown here is derived from an EMBL/GenBank/DDBJ whole genome shotgun (WGS) entry which is preliminary data.</text>
</comment>
<organism evidence="3 4">
    <name type="scientific">Chrysochromulina tobinii</name>
    <dbReference type="NCBI Taxonomy" id="1460289"/>
    <lineage>
        <taxon>Eukaryota</taxon>
        <taxon>Haptista</taxon>
        <taxon>Haptophyta</taxon>
        <taxon>Prymnesiophyceae</taxon>
        <taxon>Prymnesiales</taxon>
        <taxon>Chrysochromulinaceae</taxon>
        <taxon>Chrysochromulina</taxon>
    </lineage>
</organism>
<evidence type="ECO:0000313" key="4">
    <source>
        <dbReference type="Proteomes" id="UP000037460"/>
    </source>
</evidence>
<protein>
    <submittedName>
        <fullName evidence="3">Uncharacterized protein</fullName>
    </submittedName>
</protein>
<gene>
    <name evidence="3" type="ORF">Ctob_005467</name>
</gene>
<keyword evidence="4" id="KW-1185">Reference proteome</keyword>
<proteinExistence type="predicted"/>
<feature type="compositionally biased region" description="Basic and acidic residues" evidence="2">
    <location>
        <begin position="11"/>
        <end position="32"/>
    </location>
</feature>
<feature type="coiled-coil region" evidence="1">
    <location>
        <begin position="125"/>
        <end position="159"/>
    </location>
</feature>